<dbReference type="Proteomes" id="UP001371305">
    <property type="component" value="Unassembled WGS sequence"/>
</dbReference>
<reference evidence="1 2" key="1">
    <citation type="submission" date="2024-04" db="EMBL/GenBank/DDBJ databases">
        <title>Luteolibacter sp. isolated from soil.</title>
        <authorList>
            <person name="An J."/>
        </authorList>
    </citation>
    <scope>NUCLEOTIDE SEQUENCE [LARGE SCALE GENOMIC DNA]</scope>
    <source>
        <strain evidence="1 2">Y139</strain>
    </source>
</reference>
<evidence type="ECO:0000313" key="1">
    <source>
        <dbReference type="EMBL" id="MEK7951646.1"/>
    </source>
</evidence>
<comment type="caution">
    <text evidence="1">The sequence shown here is derived from an EMBL/GenBank/DDBJ whole genome shotgun (WGS) entry which is preliminary data.</text>
</comment>
<proteinExistence type="predicted"/>
<accession>A0ABU9AWX7</accession>
<dbReference type="EMBL" id="JBBUKT010000005">
    <property type="protein sequence ID" value="MEK7951646.1"/>
    <property type="molecule type" value="Genomic_DNA"/>
</dbReference>
<dbReference type="RefSeq" id="WP_341405297.1">
    <property type="nucleotide sequence ID" value="NZ_JBBUKT010000005.1"/>
</dbReference>
<protein>
    <submittedName>
        <fullName evidence="1">Uncharacterized protein</fullName>
    </submittedName>
</protein>
<gene>
    <name evidence="1" type="ORF">WKV53_14105</name>
</gene>
<sequence>MNSTPSLATSSSSLDQALAEIEGMARGAMAAEGARGWWHAARIVRLFGDAGRAMRQQAQHAKYHAERSPEKAAAYRGAMVIVARHSGEALADFDRADGDRADAACERRPGSAARQIKMKKRGPGWMGWMGVEREDATAGVVGVAGAFPAFSPSHPSRSCLPRPDPFPSVFIPFIGG</sequence>
<keyword evidence="2" id="KW-1185">Reference proteome</keyword>
<name>A0ABU9AWX7_9BACT</name>
<organism evidence="1 2">
    <name type="scientific">Luteolibacter soli</name>
    <dbReference type="NCBI Taxonomy" id="3135280"/>
    <lineage>
        <taxon>Bacteria</taxon>
        <taxon>Pseudomonadati</taxon>
        <taxon>Verrucomicrobiota</taxon>
        <taxon>Verrucomicrobiia</taxon>
        <taxon>Verrucomicrobiales</taxon>
        <taxon>Verrucomicrobiaceae</taxon>
        <taxon>Luteolibacter</taxon>
    </lineage>
</organism>
<evidence type="ECO:0000313" key="2">
    <source>
        <dbReference type="Proteomes" id="UP001371305"/>
    </source>
</evidence>